<dbReference type="InterPro" id="IPR007345">
    <property type="entry name" value="Polysacch_pyruvyl_Trfase"/>
</dbReference>
<evidence type="ECO:0000259" key="1">
    <source>
        <dbReference type="Pfam" id="PF04230"/>
    </source>
</evidence>
<feature type="domain" description="Polysaccharide pyruvyl transferase" evidence="1">
    <location>
        <begin position="45"/>
        <end position="297"/>
    </location>
</feature>
<organism evidence="2 3">
    <name type="scientific">Psychrobacter proteolyticus</name>
    <dbReference type="NCBI Taxonomy" id="147825"/>
    <lineage>
        <taxon>Bacteria</taxon>
        <taxon>Pseudomonadati</taxon>
        <taxon>Pseudomonadota</taxon>
        <taxon>Gammaproteobacteria</taxon>
        <taxon>Moraxellales</taxon>
        <taxon>Moraxellaceae</taxon>
        <taxon>Psychrobacter</taxon>
    </lineage>
</organism>
<dbReference type="EMBL" id="JBDLOB010000008">
    <property type="protein sequence ID" value="MEN8626675.1"/>
    <property type="molecule type" value="Genomic_DNA"/>
</dbReference>
<evidence type="ECO:0000313" key="2">
    <source>
        <dbReference type="EMBL" id="MEN8626675.1"/>
    </source>
</evidence>
<dbReference type="GO" id="GO:0016740">
    <property type="term" value="F:transferase activity"/>
    <property type="evidence" value="ECO:0007669"/>
    <property type="project" value="UniProtKB-KW"/>
</dbReference>
<dbReference type="Pfam" id="PF04230">
    <property type="entry name" value="PS_pyruv_trans"/>
    <property type="match status" value="1"/>
</dbReference>
<name>A0ABV0D7Q6_9GAMM</name>
<evidence type="ECO:0000313" key="3">
    <source>
        <dbReference type="Proteomes" id="UP001414441"/>
    </source>
</evidence>
<protein>
    <submittedName>
        <fullName evidence="2">Polysaccharide pyruvyl transferase family protein</fullName>
    </submittedName>
</protein>
<dbReference type="RefSeq" id="WP_347163851.1">
    <property type="nucleotide sequence ID" value="NZ_JBDLOB010000008.1"/>
</dbReference>
<keyword evidence="3" id="KW-1185">Reference proteome</keyword>
<keyword evidence="2" id="KW-0808">Transferase</keyword>
<comment type="caution">
    <text evidence="2">The sequence shown here is derived from an EMBL/GenBank/DDBJ whole genome shotgun (WGS) entry which is preliminary data.</text>
</comment>
<sequence length="360" mass="40234">MSITVIKQLVPLVVKKHVSAYIGSRDLSLPSCKRCFIFLAADYGNIGDIAISRAQKQYLENVLTGYEVISIPISQTRFVLSSIKKQIKNDDIVTIIGGGNMGGIYPDIEELRQLVIKFFPYNRIVCFPQTLDWDGSAKSKRALKTIVKKYARHPDIHIFARESITHNKLIELFNKYNNVNIGLVPDIVMSASAESLGATDSLEASGILKCLRNDKEVALSTTQHAIVDKALADTGHEITKTDTHAGGSRLDDKQCEKLLADKLSQFRAAKLVITDRLHGMILCLISGTPCLVLPNSNHKIRQTHIDWLSDHTRLVFLELKDINEIPKFIDELLAMPHGMMNDSLVDINKYNDLKEALTKI</sequence>
<gene>
    <name evidence="2" type="ORF">ABFV72_11705</name>
</gene>
<accession>A0ABV0D7Q6</accession>
<reference evidence="2 3" key="1">
    <citation type="submission" date="2024-05" db="EMBL/GenBank/DDBJ databases">
        <title>Genome sequencing of Marine Estuary Bacteria, Pseudoalteromonas distincta strain FA, Psychrobacter proteolyticus strain EA, and Shewanella baltica strain CA.</title>
        <authorList>
            <person name="Dieffenbach S.A."/>
            <person name="Maclea K.S."/>
        </authorList>
    </citation>
    <scope>NUCLEOTIDE SEQUENCE [LARGE SCALE GENOMIC DNA]</scope>
    <source>
        <strain evidence="2 3">EA</strain>
    </source>
</reference>
<proteinExistence type="predicted"/>
<dbReference type="Proteomes" id="UP001414441">
    <property type="component" value="Unassembled WGS sequence"/>
</dbReference>